<organism evidence="1 2">
    <name type="scientific">Planococcus koreensis</name>
    <dbReference type="NCBI Taxonomy" id="112331"/>
    <lineage>
        <taxon>Bacteria</taxon>
        <taxon>Bacillati</taxon>
        <taxon>Bacillota</taxon>
        <taxon>Bacilli</taxon>
        <taxon>Bacillales</taxon>
        <taxon>Caryophanaceae</taxon>
        <taxon>Planococcus</taxon>
    </lineage>
</organism>
<accession>A0A7W8CWJ6</accession>
<keyword evidence="2" id="KW-1185">Reference proteome</keyword>
<comment type="caution">
    <text evidence="1">The sequence shown here is derived from an EMBL/GenBank/DDBJ whole genome shotgun (WGS) entry which is preliminary data.</text>
</comment>
<gene>
    <name evidence="1" type="ORF">HNQ44_003247</name>
</gene>
<reference evidence="1 2" key="1">
    <citation type="submission" date="2020-08" db="EMBL/GenBank/DDBJ databases">
        <title>Genomic Encyclopedia of Type Strains, Phase IV (KMG-IV): sequencing the most valuable type-strain genomes for metagenomic binning, comparative biology and taxonomic classification.</title>
        <authorList>
            <person name="Goeker M."/>
        </authorList>
    </citation>
    <scope>NUCLEOTIDE SEQUENCE [LARGE SCALE GENOMIC DNA]</scope>
    <source>
        <strain evidence="1 2">DSM 15895</strain>
    </source>
</reference>
<dbReference type="Proteomes" id="UP000525923">
    <property type="component" value="Unassembled WGS sequence"/>
</dbReference>
<protein>
    <submittedName>
        <fullName evidence="1">Uncharacterized protein</fullName>
    </submittedName>
</protein>
<dbReference type="EMBL" id="JACHHE010000013">
    <property type="protein sequence ID" value="MBB5181773.1"/>
    <property type="molecule type" value="Genomic_DNA"/>
</dbReference>
<dbReference type="RefSeq" id="WP_135505217.1">
    <property type="nucleotide sequence ID" value="NZ_JACHHE010000013.1"/>
</dbReference>
<sequence length="94" mass="11110">MKNQDAGRRARHFFIKKTAMVNLKRQKSSKARRMVDFSLYLAHGYKTAPCFFERLFNALFLKFVGDAGWSREGKAFLLEIIDLFDKRTKEVDMR</sequence>
<evidence type="ECO:0000313" key="1">
    <source>
        <dbReference type="EMBL" id="MBB5181773.1"/>
    </source>
</evidence>
<name>A0A7W8CWJ6_9BACL</name>
<evidence type="ECO:0000313" key="2">
    <source>
        <dbReference type="Proteomes" id="UP000525923"/>
    </source>
</evidence>
<proteinExistence type="predicted"/>
<dbReference type="AlphaFoldDB" id="A0A7W8CWJ6"/>